<dbReference type="Proteomes" id="UP000199493">
    <property type="component" value="Unassembled WGS sequence"/>
</dbReference>
<feature type="region of interest" description="Disordered" evidence="1">
    <location>
        <begin position="112"/>
        <end position="136"/>
    </location>
</feature>
<organism evidence="2 3">
    <name type="scientific">Vreelandella aquamarina</name>
    <dbReference type="NCBI Taxonomy" id="77097"/>
    <lineage>
        <taxon>Bacteria</taxon>
        <taxon>Pseudomonadati</taxon>
        <taxon>Pseudomonadota</taxon>
        <taxon>Gammaproteobacteria</taxon>
        <taxon>Oceanospirillales</taxon>
        <taxon>Halomonadaceae</taxon>
        <taxon>Vreelandella</taxon>
    </lineage>
</organism>
<feature type="compositionally biased region" description="Low complexity" evidence="1">
    <location>
        <begin position="123"/>
        <end position="136"/>
    </location>
</feature>
<evidence type="ECO:0000256" key="1">
    <source>
        <dbReference type="SAM" id="MobiDB-lite"/>
    </source>
</evidence>
<reference evidence="2 3" key="1">
    <citation type="submission" date="2016-10" db="EMBL/GenBank/DDBJ databases">
        <authorList>
            <person name="de Groot N.N."/>
        </authorList>
    </citation>
    <scope>NUCLEOTIDE SEQUENCE [LARGE SCALE GENOMIC DNA]</scope>
    <source>
        <strain evidence="2 3">558</strain>
    </source>
</reference>
<dbReference type="EMBL" id="FODB01000012">
    <property type="protein sequence ID" value="SEN45281.1"/>
    <property type="molecule type" value="Genomic_DNA"/>
</dbReference>
<gene>
    <name evidence="2" type="ORF">SAMN04490369_101227</name>
</gene>
<dbReference type="STRING" id="77097.SAMN04490369_101227"/>
<name>A0A1H8GMA0_9GAMM</name>
<accession>A0A1H8GMA0</accession>
<evidence type="ECO:0000313" key="2">
    <source>
        <dbReference type="EMBL" id="SEN45281.1"/>
    </source>
</evidence>
<protein>
    <submittedName>
        <fullName evidence="2">Uncharacterized protein</fullName>
    </submittedName>
</protein>
<dbReference type="AlphaFoldDB" id="A0A1H8GMA0"/>
<proteinExistence type="predicted"/>
<evidence type="ECO:0000313" key="3">
    <source>
        <dbReference type="Proteomes" id="UP000199493"/>
    </source>
</evidence>
<sequence length="238" mass="25544">MSALANAPIYTLSAFTTHTLDVVGTFYAASLQCDGHFYTGCNQDGSVGLHVRADGTVKLFFPTDHLLTLDLSGVTYNDLMAMIDSDGKRYCIRFPSYRAALDFLARNYGITDAPDDPSNTERASASAPSPTDASPCPSVMVVPAHLSTPTRLTRRPLSTTAFSPNGVMHMAKKQPIRVFLDPDTHSRHLIQAGTNGLTSSGLSERLIEYGLAQLENGNKAPLESLSRAASPAPHCNEA</sequence>
<dbReference type="RefSeq" id="WP_089675043.1">
    <property type="nucleotide sequence ID" value="NZ_FODB01000012.1"/>
</dbReference>